<name>L8X2B2_THACA</name>
<sequence>MKLIAFPAVLLLVASGAGARPQEDTRYYQCFSFTNDRTRPSYHKLRFPTYPFHNSIPYSQTSNKYSPSAYNDRGPNFRTYHGPTDHFTHCISNILGRELCCLGLADEQCCYGPMRASQGTRLGRFGCRNGHICVNAGRAVKLALK</sequence>
<comment type="caution">
    <text evidence="2">The sequence shown here is derived from an EMBL/GenBank/DDBJ whole genome shotgun (WGS) entry which is preliminary data.</text>
</comment>
<proteinExistence type="predicted"/>
<feature type="signal peptide" evidence="1">
    <location>
        <begin position="1"/>
        <end position="19"/>
    </location>
</feature>
<accession>L8X2B2</accession>
<dbReference type="HOGENOM" id="CLU_1788119_0_0_1"/>
<organism evidence="2 3">
    <name type="scientific">Thanatephorus cucumeris (strain AG1-IA)</name>
    <name type="common">Rice sheath blight fungus</name>
    <name type="synonym">Rhizoctonia solani</name>
    <dbReference type="NCBI Taxonomy" id="983506"/>
    <lineage>
        <taxon>Eukaryota</taxon>
        <taxon>Fungi</taxon>
        <taxon>Dikarya</taxon>
        <taxon>Basidiomycota</taxon>
        <taxon>Agaricomycotina</taxon>
        <taxon>Agaricomycetes</taxon>
        <taxon>Cantharellales</taxon>
        <taxon>Ceratobasidiaceae</taxon>
        <taxon>Rhizoctonia</taxon>
        <taxon>Rhizoctonia solani AG-1</taxon>
    </lineage>
</organism>
<evidence type="ECO:0008006" key="4">
    <source>
        <dbReference type="Google" id="ProtNLM"/>
    </source>
</evidence>
<dbReference type="AlphaFoldDB" id="L8X2B2"/>
<keyword evidence="3" id="KW-1185">Reference proteome</keyword>
<reference evidence="2 3" key="1">
    <citation type="journal article" date="2013" name="Nat. Commun.">
        <title>The evolution and pathogenic mechanisms of the rice sheath blight pathogen.</title>
        <authorList>
            <person name="Zheng A."/>
            <person name="Lin R."/>
            <person name="Xu L."/>
            <person name="Qin P."/>
            <person name="Tang C."/>
            <person name="Ai P."/>
            <person name="Zhang D."/>
            <person name="Liu Y."/>
            <person name="Sun Z."/>
            <person name="Feng H."/>
            <person name="Wang Y."/>
            <person name="Chen Y."/>
            <person name="Liang X."/>
            <person name="Fu R."/>
            <person name="Li Q."/>
            <person name="Zhang J."/>
            <person name="Yu X."/>
            <person name="Xie Z."/>
            <person name="Ding L."/>
            <person name="Guan P."/>
            <person name="Tang J."/>
            <person name="Liang Y."/>
            <person name="Wang S."/>
            <person name="Deng Q."/>
            <person name="Li S."/>
            <person name="Zhu J."/>
            <person name="Wang L."/>
            <person name="Liu H."/>
            <person name="Li P."/>
        </authorList>
    </citation>
    <scope>NUCLEOTIDE SEQUENCE [LARGE SCALE GENOMIC DNA]</scope>
    <source>
        <strain evidence="3">AG-1 IA</strain>
    </source>
</reference>
<evidence type="ECO:0000256" key="1">
    <source>
        <dbReference type="SAM" id="SignalP"/>
    </source>
</evidence>
<evidence type="ECO:0000313" key="2">
    <source>
        <dbReference type="EMBL" id="ELU44456.1"/>
    </source>
</evidence>
<feature type="chain" id="PRO_5003997728" description="Hydrophobin domain-containing protein" evidence="1">
    <location>
        <begin position="20"/>
        <end position="145"/>
    </location>
</feature>
<dbReference type="EMBL" id="AFRT01000305">
    <property type="protein sequence ID" value="ELU44456.1"/>
    <property type="molecule type" value="Genomic_DNA"/>
</dbReference>
<dbReference type="Proteomes" id="UP000011668">
    <property type="component" value="Unassembled WGS sequence"/>
</dbReference>
<protein>
    <recommendedName>
        <fullName evidence="4">Hydrophobin domain-containing protein</fullName>
    </recommendedName>
</protein>
<gene>
    <name evidence="2" type="ORF">AG1IA_01512</name>
</gene>
<keyword evidence="1" id="KW-0732">Signal</keyword>
<evidence type="ECO:0000313" key="3">
    <source>
        <dbReference type="Proteomes" id="UP000011668"/>
    </source>
</evidence>